<accession>A0A3M8SY45</accession>
<evidence type="ECO:0000313" key="1">
    <source>
        <dbReference type="EMBL" id="RNF85743.1"/>
    </source>
</evidence>
<protein>
    <submittedName>
        <fullName evidence="1">Oxidoreductase</fullName>
    </submittedName>
</protein>
<gene>
    <name evidence="1" type="ORF">EEJ42_43300</name>
</gene>
<reference evidence="1 2" key="1">
    <citation type="submission" date="2018-11" db="EMBL/GenBank/DDBJ databases">
        <title>The Potential of Streptomyces as Biocontrol Agents against the Tomato grey mould, Botrytis cinerea (Gray mold) Frontiers in Microbiology.</title>
        <authorList>
            <person name="Li D."/>
        </authorList>
    </citation>
    <scope>NUCLEOTIDE SEQUENCE [LARGE SCALE GENOMIC DNA]</scope>
    <source>
        <strain evidence="1 2">NEAU-LD23</strain>
    </source>
</reference>
<proteinExistence type="predicted"/>
<organism evidence="1 2">
    <name type="scientific">Streptomyces botrytidirepellens</name>
    <dbReference type="NCBI Taxonomy" id="2486417"/>
    <lineage>
        <taxon>Bacteria</taxon>
        <taxon>Bacillati</taxon>
        <taxon>Actinomycetota</taxon>
        <taxon>Actinomycetes</taxon>
        <taxon>Kitasatosporales</taxon>
        <taxon>Streptomycetaceae</taxon>
        <taxon>Streptomyces</taxon>
    </lineage>
</organism>
<evidence type="ECO:0000313" key="2">
    <source>
        <dbReference type="Proteomes" id="UP000275401"/>
    </source>
</evidence>
<sequence>MTSEYATFGLVPAMRAGGVLSDGAYQMHRDFLDFEVNGRPLLPRLADLDAVSPLASDLGPTVFAEQVHRLLLETEPPLDGGRHVIYGCPECEGLACGAVTAVIERDGPDIVWRDFLWQTDRTTPDPERDGYHGIGPYRFHGDQYRAELTRLLHTADAHDLSADRRVLLIGRRAALLAKLAAALRRTGLGAEITLDAVGAHAGELRRYAVVFFGRTIRQDERDAVRDAFAKARSDAVFITGLAPIVPLLVAQVEQALDRTPPDRRRLVRLAARGGEALVEVASECRVRLAAHRLDRLSRPHTLDVHDAPLPPGVHRLPLPPKAARGESFLVARTTDTVLTAATAR</sequence>
<dbReference type="EMBL" id="RIBZ01000834">
    <property type="protein sequence ID" value="RNF85743.1"/>
    <property type="molecule type" value="Genomic_DNA"/>
</dbReference>
<keyword evidence="2" id="KW-1185">Reference proteome</keyword>
<dbReference type="RefSeq" id="WP_123107620.1">
    <property type="nucleotide sequence ID" value="NZ_RIBZ01000834.1"/>
</dbReference>
<name>A0A3M8SY45_9ACTN</name>
<comment type="caution">
    <text evidence="1">The sequence shown here is derived from an EMBL/GenBank/DDBJ whole genome shotgun (WGS) entry which is preliminary data.</text>
</comment>
<dbReference type="Proteomes" id="UP000275401">
    <property type="component" value="Unassembled WGS sequence"/>
</dbReference>
<dbReference type="AlphaFoldDB" id="A0A3M8SY45"/>